<keyword evidence="3 5" id="KW-0694">RNA-binding</keyword>
<feature type="region of interest" description="Disordered" evidence="7">
    <location>
        <begin position="558"/>
        <end position="578"/>
    </location>
</feature>
<name>A0ABY6L5D2_9ARAC</name>
<feature type="non-terminal residue" evidence="9">
    <location>
        <position position="1315"/>
    </location>
</feature>
<reference evidence="9 10" key="1">
    <citation type="submission" date="2022-01" db="EMBL/GenBank/DDBJ databases">
        <title>A chromosomal length assembly of Cordylochernes scorpioides.</title>
        <authorList>
            <person name="Zeh D."/>
            <person name="Zeh J."/>
        </authorList>
    </citation>
    <scope>NUCLEOTIDE SEQUENCE [LARGE SCALE GENOMIC DNA]</scope>
    <source>
        <strain evidence="9">IN4F17</strain>
        <tissue evidence="9">Whole Body</tissue>
    </source>
</reference>
<feature type="domain" description="RRM" evidence="8">
    <location>
        <begin position="100"/>
        <end position="171"/>
    </location>
</feature>
<evidence type="ECO:0000256" key="1">
    <source>
        <dbReference type="ARBA" id="ARBA00004123"/>
    </source>
</evidence>
<feature type="domain" description="RRM" evidence="8">
    <location>
        <begin position="196"/>
        <end position="273"/>
    </location>
</feature>
<dbReference type="SMART" id="SM00360">
    <property type="entry name" value="RRM"/>
    <property type="match status" value="5"/>
</dbReference>
<dbReference type="InterPro" id="IPR000504">
    <property type="entry name" value="RRM_dom"/>
</dbReference>
<feature type="coiled-coil region" evidence="6">
    <location>
        <begin position="1256"/>
        <end position="1290"/>
    </location>
</feature>
<protein>
    <submittedName>
        <fullName evidence="9">RBM19</fullName>
    </submittedName>
</protein>
<dbReference type="Pfam" id="PF00076">
    <property type="entry name" value="RRM_1"/>
    <property type="match status" value="5"/>
</dbReference>
<dbReference type="InterPro" id="IPR051945">
    <property type="entry name" value="RRM_MRD1_RNA_proc_ribogen"/>
</dbReference>
<evidence type="ECO:0000256" key="7">
    <source>
        <dbReference type="SAM" id="MobiDB-lite"/>
    </source>
</evidence>
<evidence type="ECO:0000313" key="10">
    <source>
        <dbReference type="Proteomes" id="UP001235939"/>
    </source>
</evidence>
<accession>A0ABY6L5D2</accession>
<dbReference type="PANTHER" id="PTHR48039:SF5">
    <property type="entry name" value="RNA-BINDING PROTEIN 28"/>
    <property type="match status" value="1"/>
</dbReference>
<dbReference type="PANTHER" id="PTHR48039">
    <property type="entry name" value="RNA-BINDING MOTIF PROTEIN 14B"/>
    <property type="match status" value="1"/>
</dbReference>
<dbReference type="Gene3D" id="3.30.70.330">
    <property type="match status" value="6"/>
</dbReference>
<evidence type="ECO:0000313" key="9">
    <source>
        <dbReference type="EMBL" id="UYV74655.1"/>
    </source>
</evidence>
<gene>
    <name evidence="9" type="ORF">LAZ67_12000425</name>
</gene>
<evidence type="ECO:0000256" key="4">
    <source>
        <dbReference type="ARBA" id="ARBA00023242"/>
    </source>
</evidence>
<keyword evidence="10" id="KW-1185">Reference proteome</keyword>
<evidence type="ECO:0000256" key="2">
    <source>
        <dbReference type="ARBA" id="ARBA00022737"/>
    </source>
</evidence>
<sequence>MSRNSSLPTAPSRTLKLLYKEDGTFRNLAHVGYSSESQAQAALSSLNNTYVKGNKIQVVLWEESAVKSSVSVEKRMKKGKVKDQTEKLKKLAEKNYDNLNTVKLRNLPLKCKKSQLRAFFNPLKPLSIRIPSKKQSFAFVKLKDRKDFRKALKKDKDIMEGKQIRVLEYSDKSTPAESASHGGDSKVDLELLMKSGRLFVRNLGYDTSEEHLHELFSKYEPIQELNLIRNPKDNKCKGFAYVTLAPDQALRAYTDLDRNIFQGRILHLLPSEPADKPKKEDKVAGQAKSSYKKEKLKTLREEATQSHNWNTLFFSTEALMGILKQRDVESDTILKPAKGEAPAVLLALAEVSLVDKMKKFFVKNGINFENSVSPSLERSDNIIIVKNLPADTNAFELKSRFDIHGPIKRFLTPDNHCILAIVEYEHPHHAQKAFKNEAYAEFHKSPLFLEWAPQNIFKTPEELKKEEEENSKMEVDNQPSAGSTLYIKNINFQTKEEDLEKHFAKVGKILRTTIARNKVNNLSNGYGFMEFADPEAAESAIKTHQFTDLHDHRLELSRAKQNSKKPRKMVERETQDEMPESNKLLVRNVAFQANKTELTKLFQSFGELNYVRLPRKKTGTGSHRGFAFVEFKEQQHAARAFNKLKTAPTSTDAGWFIVHTHTPYDKGNKKVSTLPSVTRTKQCTFITQCHKDKTMYLHYPVSQGQNNVSTLPSVTRTKQCIYITQCHKDKTMYLHYPVSQGQNNVSTLPSVTRAKQCTYITQCHKNKTMYLHYPVSQGQNNVSTLPSVTRTKQCTYITQCHKGKTMYLHYPVSQEQNNVSTLPSVTRTKQCTYITQCHKDKTMYLHYPVSQGQNNVPTLPSVTRTKQCTYITQCHKDKTMYLHYPVSQGQNNVPTLPSVTRAKQCIYITQCHKDKTMYLHYPVSQGQNNVSTLPSVTRTKQCTYITQCHKDKTMYPHYPVSQGQNNVSTLPSVTRTKQCTYITQCHKDKTMYLHYPVSQEQNNVPTLPSVTRTKQCTYITQCHKDKTMYLHYPVSQGQNNVSTLPSVTRAKQCTYITQCHKDKTMYLHYPVSQGQNNVPTLPSVTRTKQCTYITQCHKDKTMYLHYPVSQGQNNVSTLPSVTRTKQCTYITQCHKDKTMYLHYPVSQGQNNVPTLPSVTRTKQCIYITQCHKGKTMYLHGVIKAKILSTIPNKSTECVDGRLVKWPSILINVTTLPEVIWEPDEICLTPFLHSVLLSEDGNNAVTETVMDNLPPVIHKEVDQKEQANKDLLEFQEELKKKEELKQKEQVNKDLLEFRGELKFYIKLLENKSSVPN</sequence>
<feature type="domain" description="RRM" evidence="8">
    <location>
        <begin position="582"/>
        <end position="645"/>
    </location>
</feature>
<dbReference type="EMBL" id="CP092874">
    <property type="protein sequence ID" value="UYV74655.1"/>
    <property type="molecule type" value="Genomic_DNA"/>
</dbReference>
<dbReference type="InterPro" id="IPR012677">
    <property type="entry name" value="Nucleotide-bd_a/b_plait_sf"/>
</dbReference>
<dbReference type="PROSITE" id="PS50102">
    <property type="entry name" value="RRM"/>
    <property type="match status" value="4"/>
</dbReference>
<keyword evidence="4" id="KW-0539">Nucleus</keyword>
<evidence type="ECO:0000256" key="5">
    <source>
        <dbReference type="PROSITE-ProRule" id="PRU00176"/>
    </source>
</evidence>
<evidence type="ECO:0000256" key="6">
    <source>
        <dbReference type="SAM" id="Coils"/>
    </source>
</evidence>
<dbReference type="Proteomes" id="UP001235939">
    <property type="component" value="Chromosome 12"/>
</dbReference>
<evidence type="ECO:0000259" key="8">
    <source>
        <dbReference type="PROSITE" id="PS50102"/>
    </source>
</evidence>
<proteinExistence type="predicted"/>
<feature type="domain" description="RRM" evidence="8">
    <location>
        <begin position="483"/>
        <end position="561"/>
    </location>
</feature>
<keyword evidence="2" id="KW-0677">Repeat</keyword>
<evidence type="ECO:0000256" key="3">
    <source>
        <dbReference type="ARBA" id="ARBA00022884"/>
    </source>
</evidence>
<organism evidence="9 10">
    <name type="scientific">Cordylochernes scorpioides</name>
    <dbReference type="NCBI Taxonomy" id="51811"/>
    <lineage>
        <taxon>Eukaryota</taxon>
        <taxon>Metazoa</taxon>
        <taxon>Ecdysozoa</taxon>
        <taxon>Arthropoda</taxon>
        <taxon>Chelicerata</taxon>
        <taxon>Arachnida</taxon>
        <taxon>Pseudoscorpiones</taxon>
        <taxon>Cheliferoidea</taxon>
        <taxon>Chernetidae</taxon>
        <taxon>Cordylochernes</taxon>
    </lineage>
</organism>
<keyword evidence="6" id="KW-0175">Coiled coil</keyword>
<dbReference type="InterPro" id="IPR035979">
    <property type="entry name" value="RBD_domain_sf"/>
</dbReference>
<comment type="subcellular location">
    <subcellularLocation>
        <location evidence="1">Nucleus</location>
    </subcellularLocation>
</comment>
<dbReference type="SUPFAM" id="SSF54928">
    <property type="entry name" value="RNA-binding domain, RBD"/>
    <property type="match status" value="4"/>
</dbReference>